<reference evidence="2" key="1">
    <citation type="journal article" date="2023" name="G3 (Bethesda)">
        <title>Genome assembly and association tests identify interacting loci associated with vigor, precocity, and sex in interspecific pistachio rootstocks.</title>
        <authorList>
            <person name="Palmer W."/>
            <person name="Jacygrad E."/>
            <person name="Sagayaradj S."/>
            <person name="Cavanaugh K."/>
            <person name="Han R."/>
            <person name="Bertier L."/>
            <person name="Beede B."/>
            <person name="Kafkas S."/>
            <person name="Golino D."/>
            <person name="Preece J."/>
            <person name="Michelmore R."/>
        </authorList>
    </citation>
    <scope>NUCLEOTIDE SEQUENCE [LARGE SCALE GENOMIC DNA]</scope>
</reference>
<evidence type="ECO:0000313" key="1">
    <source>
        <dbReference type="EMBL" id="KAJ0020931.1"/>
    </source>
</evidence>
<gene>
    <name evidence="1" type="ORF">Pint_32587</name>
</gene>
<evidence type="ECO:0000313" key="2">
    <source>
        <dbReference type="Proteomes" id="UP001163603"/>
    </source>
</evidence>
<name>A0ACC0XRA5_9ROSI</name>
<dbReference type="EMBL" id="CM047746">
    <property type="protein sequence ID" value="KAJ0020931.1"/>
    <property type="molecule type" value="Genomic_DNA"/>
</dbReference>
<comment type="caution">
    <text evidence="1">The sequence shown here is derived from an EMBL/GenBank/DDBJ whole genome shotgun (WGS) entry which is preliminary data.</text>
</comment>
<protein>
    <submittedName>
        <fullName evidence="1">Uncharacterized protein</fullName>
    </submittedName>
</protein>
<keyword evidence="2" id="KW-1185">Reference proteome</keyword>
<organism evidence="1 2">
    <name type="scientific">Pistacia integerrima</name>
    <dbReference type="NCBI Taxonomy" id="434235"/>
    <lineage>
        <taxon>Eukaryota</taxon>
        <taxon>Viridiplantae</taxon>
        <taxon>Streptophyta</taxon>
        <taxon>Embryophyta</taxon>
        <taxon>Tracheophyta</taxon>
        <taxon>Spermatophyta</taxon>
        <taxon>Magnoliopsida</taxon>
        <taxon>eudicotyledons</taxon>
        <taxon>Gunneridae</taxon>
        <taxon>Pentapetalae</taxon>
        <taxon>rosids</taxon>
        <taxon>malvids</taxon>
        <taxon>Sapindales</taxon>
        <taxon>Anacardiaceae</taxon>
        <taxon>Pistacia</taxon>
    </lineage>
</organism>
<accession>A0ACC0XRA5</accession>
<dbReference type="Proteomes" id="UP001163603">
    <property type="component" value="Chromosome 11"/>
</dbReference>
<proteinExistence type="predicted"/>
<sequence length="1639" mass="181139">MGIDAKTVQDFVRGVVKFSMDACCKCVEKHPFVFGVVLGFFLLYFLIPSVFYFLLFTSPVVFCIVVSIKIYSATQNCKLQQISVKRVDEKSFVESKSPLADHHVVSRSGDKTVIQSRRRNFKDKNNEWDAEGGKKEQKSRRTPIDASVAEKQKLVMEERGISNQNAATAENIQAPEDLFNETSLNEEKLKETNEEKESSSLDRGESPSGNAIAGGDAQALEQHQPTLNSQPSMVDLIHDELVDQSENIGIGGGEVEVESSSDDAEDEEEAQQERNKAVEWTEDDQQNLMDLGDSELERNKRLESLIARRRARKLFRMAVEKRVIDPGCGSQGQIAPISILRSTLLNCPSNESLEGPHTPGSAPSVMLPSRNPFDIPYDPLEEKPNLMSDSFQQEFSAAHRKDMFFPKHEGLCWGPSFSLESQQDQNNSKSCSYADGKKHEERLRFSRFRTFSDMSAHDQLIDNYLCQGQALFRMLSATDLVEVGSQASKQSKKAEELKAGDKEPGTGMAGIKEETDFQDVESRSTYRSEVHGDTNSERDHSSELVHGDTDSARDHSSEQCSPASDDASELSFHENLPTHTEILEARPGKFPQKLSDRVQNSLTFSVPENIAYNGTAYDSSPSPVYKPKLENRFFFRDKMPCPSPVYSIASDLQVEVSELGSPPLPPDGAMSPADIESLYDGDVEREMIFGSEEMFGASSHLSGIDEYESRSREVNEVREDDIVEVGFSAIKQNLQDQTSSFTSPEHVTDQDMSSTSTLSSSRNIVPEKDEAHSKNPNNKISENVKQIGEEVHRVPKLSDALPPKIPQKPLHPMKELVLHQPCGVYSEKPQVTTEVNDVFNAGDQVVHPKNDDIVTKNIALTDLSQPAEKITSESSRHIENNSTDKPAEQKTVSEPEEETKENKSTTFIEIDPGEPNEPEDVEEMLKTTKARDSLLSVQDSKDEQSITVGVSGVIQRHIENNSIDKPAEQKMVLEPQEEMKENKSTTFIETNPGEPNEPEDVGEMSKIIEARDSLLSVQDSKDAQSITVGVSGAIQRYIENNSIDKPAEQKTVSEPEEEAKENKSTTFIGRDPGEPNEPEDVGEMSKKTKARDNLLSVQDSKDEQSITVGVSGVNPRHIENNSTDKPAEQKTVSEPQEETKENKSTTFIGRDPGEPNEPEDVGEMSKITEARDSLLSVQDSKDEQSITEGVSGVNQSYDNPIVHPRQPMAFISEQISARSSSCSSPRSVLPGNIPKDQIPSSHVDRQVNANVQQTIVDGIVRNNSGDEVEPESLPLTAPQDSQHWVVNPLKYPSTSSSSGLSEEPCVEVVEGKSEPVINPVAATVKSEDAHETDPGPVDHIEGKSQTVPDCKAGISSLEPEEKIENSDFPGTIVKEEETPNCSEKSTTEANNISDPAVNKKEDKEELKSVEGSKNEPQLPRGKLTENEVTVGPSNSIEGNENYSASKAREDIMRFTEQVTSEDNLEAVNPIESKNIMEYEASKPTIIAAETASQKAPSHPVQQKSTENLDIMHTLIEMSDKKTLIDPVNFADQPEPVKAIAEGDTMYNMKETETGANDNMSNNNKENFADQPKTSNATTQFDILQNANETLGNETGSMNSLIDQEQIAEQPSPVKSPTEVDVTHNMSETLHTEMSNKEKA</sequence>